<protein>
    <submittedName>
        <fullName evidence="3">2-polyprenyl-6-methoxyphenol hydroxylase-like FAD-dependent oxidoreductase</fullName>
    </submittedName>
</protein>
<dbReference type="GO" id="GO:0016491">
    <property type="term" value="F:oxidoreductase activity"/>
    <property type="evidence" value="ECO:0007669"/>
    <property type="project" value="UniProtKB-KW"/>
</dbReference>
<dbReference type="PANTHER" id="PTHR43476">
    <property type="entry name" value="3-(3-HYDROXY-PHENYL)PROPIONATE/3-HYDROXYCINNAMIC ACID HYDROXYLASE"/>
    <property type="match status" value="1"/>
</dbReference>
<organism evidence="3 4">
    <name type="scientific">Biostraticola tofi</name>
    <dbReference type="NCBI Taxonomy" id="466109"/>
    <lineage>
        <taxon>Bacteria</taxon>
        <taxon>Pseudomonadati</taxon>
        <taxon>Pseudomonadota</taxon>
        <taxon>Gammaproteobacteria</taxon>
        <taxon>Enterobacterales</taxon>
        <taxon>Bruguierivoracaceae</taxon>
        <taxon>Biostraticola</taxon>
    </lineage>
</organism>
<gene>
    <name evidence="3" type="ORF">EDC52_103385</name>
</gene>
<evidence type="ECO:0000256" key="1">
    <source>
        <dbReference type="ARBA" id="ARBA00023002"/>
    </source>
</evidence>
<feature type="domain" description="FAD-binding" evidence="2">
    <location>
        <begin position="12"/>
        <end position="196"/>
    </location>
</feature>
<dbReference type="Pfam" id="PF01494">
    <property type="entry name" value="FAD_binding_3"/>
    <property type="match status" value="2"/>
</dbReference>
<keyword evidence="4" id="KW-1185">Reference proteome</keyword>
<proteinExistence type="predicted"/>
<dbReference type="InterPro" id="IPR002938">
    <property type="entry name" value="FAD-bd"/>
</dbReference>
<dbReference type="RefSeq" id="WP_131865037.1">
    <property type="nucleotide sequence ID" value="NZ_SMCR01000003.1"/>
</dbReference>
<dbReference type="OrthoDB" id="8672648at2"/>
<name>A0A4R3Z367_9GAMM</name>
<dbReference type="InterPro" id="IPR050631">
    <property type="entry name" value="PheA/TfdB_FAD_monoxygenase"/>
</dbReference>
<evidence type="ECO:0000259" key="2">
    <source>
        <dbReference type="Pfam" id="PF01494"/>
    </source>
</evidence>
<dbReference type="NCBIfam" id="NF004834">
    <property type="entry name" value="PRK06185.1-3"/>
    <property type="match status" value="1"/>
</dbReference>
<dbReference type="SUPFAM" id="SSF51905">
    <property type="entry name" value="FAD/NAD(P)-binding domain"/>
    <property type="match status" value="1"/>
</dbReference>
<dbReference type="Proteomes" id="UP000295719">
    <property type="component" value="Unassembled WGS sequence"/>
</dbReference>
<dbReference type="NCBIfam" id="NF004835">
    <property type="entry name" value="PRK06185.1-4"/>
    <property type="match status" value="1"/>
</dbReference>
<keyword evidence="1" id="KW-0560">Oxidoreductase</keyword>
<dbReference type="InterPro" id="IPR036188">
    <property type="entry name" value="FAD/NAD-bd_sf"/>
</dbReference>
<dbReference type="EMBL" id="SMCR01000003">
    <property type="protein sequence ID" value="TCV98293.1"/>
    <property type="molecule type" value="Genomic_DNA"/>
</dbReference>
<accession>A0A4R3Z367</accession>
<evidence type="ECO:0000313" key="3">
    <source>
        <dbReference type="EMBL" id="TCV98293.1"/>
    </source>
</evidence>
<dbReference type="AlphaFoldDB" id="A0A4R3Z367"/>
<comment type="caution">
    <text evidence="3">The sequence shown here is derived from an EMBL/GenBank/DDBJ whole genome shotgun (WGS) entry which is preliminary data.</text>
</comment>
<sequence>MTDVLQTPENHTTCCIVGGGPAGLMLGYLLARAGINVTVLEKHADFLRDFRGDTIHPSTLEIMHHLGLLDEFLTLPHQRVERLESEKNGRTTTLADFTRLPTRCKFMAFMPQWDFLNFLANKASTLPSFALHKQTRVSALLKTNGRVTGVACHGPDGVERIIHARLVVGADGRQSVVRELAALPRREFGAPRDVLWLKLPRRSEDQARASGHGGPSNNFILLDRGDYWQCGVSIAKGSYPALRQRPLGHLLADIAAVSPFSLERFEQEITHWEQVKLLDIRIDRLEQWAAPGLLCIGDAAHAMSPIGGVGVNLAIQDAVAAANLLVAPLRNGSVSLRQLSRVQRRRRFPTWALQKIQLMMTRKGDRPADAPVRHPPALARWLRRRPWLPLLAGRIIGMGFQREVPRLD</sequence>
<evidence type="ECO:0000313" key="4">
    <source>
        <dbReference type="Proteomes" id="UP000295719"/>
    </source>
</evidence>
<dbReference type="GO" id="GO:0071949">
    <property type="term" value="F:FAD binding"/>
    <property type="evidence" value="ECO:0007669"/>
    <property type="project" value="InterPro"/>
</dbReference>
<dbReference type="Gene3D" id="3.50.50.60">
    <property type="entry name" value="FAD/NAD(P)-binding domain"/>
    <property type="match status" value="2"/>
</dbReference>
<dbReference type="PRINTS" id="PR00420">
    <property type="entry name" value="RNGMNOXGNASE"/>
</dbReference>
<feature type="domain" description="FAD-binding" evidence="2">
    <location>
        <begin position="272"/>
        <end position="336"/>
    </location>
</feature>
<dbReference type="PANTHER" id="PTHR43476:SF5">
    <property type="entry name" value="FAD-DEPENDENT MONOOXYGENASE"/>
    <property type="match status" value="1"/>
</dbReference>
<reference evidence="3 4" key="1">
    <citation type="submission" date="2019-03" db="EMBL/GenBank/DDBJ databases">
        <title>Genomic Encyclopedia of Type Strains, Phase IV (KMG-IV): sequencing the most valuable type-strain genomes for metagenomic binning, comparative biology and taxonomic classification.</title>
        <authorList>
            <person name="Goeker M."/>
        </authorList>
    </citation>
    <scope>NUCLEOTIDE SEQUENCE [LARGE SCALE GENOMIC DNA]</scope>
    <source>
        <strain evidence="3 4">DSM 19580</strain>
    </source>
</reference>